<comment type="caution">
    <text evidence="1">The sequence shown here is derived from an EMBL/GenBank/DDBJ whole genome shotgun (WGS) entry which is preliminary data.</text>
</comment>
<evidence type="ECO:0000313" key="1">
    <source>
        <dbReference type="EMBL" id="KAJ4980230.1"/>
    </source>
</evidence>
<reference evidence="1" key="1">
    <citation type="journal article" date="2023" name="Plant J.">
        <title>The genome of the king protea, Protea cynaroides.</title>
        <authorList>
            <person name="Chang J."/>
            <person name="Duong T.A."/>
            <person name="Schoeman C."/>
            <person name="Ma X."/>
            <person name="Roodt D."/>
            <person name="Barker N."/>
            <person name="Li Z."/>
            <person name="Van de Peer Y."/>
            <person name="Mizrachi E."/>
        </authorList>
    </citation>
    <scope>NUCLEOTIDE SEQUENCE</scope>
    <source>
        <tissue evidence="1">Young leaves</tissue>
    </source>
</reference>
<accession>A0A9Q0R1S2</accession>
<dbReference type="Proteomes" id="UP001141806">
    <property type="component" value="Unassembled WGS sequence"/>
</dbReference>
<protein>
    <submittedName>
        <fullName evidence="1">Uncharacterized protein</fullName>
    </submittedName>
</protein>
<organism evidence="1 2">
    <name type="scientific">Protea cynaroides</name>
    <dbReference type="NCBI Taxonomy" id="273540"/>
    <lineage>
        <taxon>Eukaryota</taxon>
        <taxon>Viridiplantae</taxon>
        <taxon>Streptophyta</taxon>
        <taxon>Embryophyta</taxon>
        <taxon>Tracheophyta</taxon>
        <taxon>Spermatophyta</taxon>
        <taxon>Magnoliopsida</taxon>
        <taxon>Proteales</taxon>
        <taxon>Proteaceae</taxon>
        <taxon>Protea</taxon>
    </lineage>
</organism>
<name>A0A9Q0R1S2_9MAGN</name>
<gene>
    <name evidence="1" type="ORF">NE237_031067</name>
</gene>
<keyword evidence="2" id="KW-1185">Reference proteome</keyword>
<evidence type="ECO:0000313" key="2">
    <source>
        <dbReference type="Proteomes" id="UP001141806"/>
    </source>
</evidence>
<proteinExistence type="predicted"/>
<sequence length="196" mass="21222">MKYFLCFSDFAGCSFSTLAVADEMEPFRPATMAGVSSSFTGRDFFFCHVRFEDLLTQDSLSQPVDSELGFPDLVRDPRAPAWPARVSQNSHPVQPSSAMERVNAGMGVGTGAMRSAIGAPITRNPSNNGSGAGSLFLGECSCYHMWTVIQDSSEFQSFSSSGLDELVLEATDEACSIEMLYENKGLKTLIVGDVRN</sequence>
<dbReference type="AlphaFoldDB" id="A0A9Q0R1S2"/>
<dbReference type="EMBL" id="JAMYWD010000001">
    <property type="protein sequence ID" value="KAJ4980230.1"/>
    <property type="molecule type" value="Genomic_DNA"/>
</dbReference>